<evidence type="ECO:0000313" key="2">
    <source>
        <dbReference type="Proteomes" id="UP000027192"/>
    </source>
</evidence>
<dbReference type="RefSeq" id="WP_051642081.1">
    <property type="nucleotide sequence ID" value="NZ_JAGSGC010000009.1"/>
</dbReference>
<dbReference type="InterPro" id="IPR002591">
    <property type="entry name" value="Phosphodiest/P_Trfase"/>
</dbReference>
<dbReference type="GO" id="GO:0016787">
    <property type="term" value="F:hydrolase activity"/>
    <property type="evidence" value="ECO:0007669"/>
    <property type="project" value="UniProtKB-ARBA"/>
</dbReference>
<dbReference type="Pfam" id="PF01663">
    <property type="entry name" value="Phosphodiest"/>
    <property type="match status" value="1"/>
</dbReference>
<dbReference type="STRING" id="1654360.EA58_13620"/>
<dbReference type="OrthoDB" id="9771966at2"/>
<accession>A0A066RU47</accession>
<dbReference type="Proteomes" id="UP000027192">
    <property type="component" value="Unassembled WGS sequence"/>
</dbReference>
<organism evidence="1 2">
    <name type="scientific">Photobacterium galatheae</name>
    <dbReference type="NCBI Taxonomy" id="1654360"/>
    <lineage>
        <taxon>Bacteria</taxon>
        <taxon>Pseudomonadati</taxon>
        <taxon>Pseudomonadota</taxon>
        <taxon>Gammaproteobacteria</taxon>
        <taxon>Vibrionales</taxon>
        <taxon>Vibrionaceae</taxon>
        <taxon>Photobacterium</taxon>
    </lineage>
</organism>
<dbReference type="CDD" id="cd16018">
    <property type="entry name" value="Enpp"/>
    <property type="match status" value="1"/>
</dbReference>
<dbReference type="EMBL" id="JMIB01000026">
    <property type="protein sequence ID" value="KDM91182.1"/>
    <property type="molecule type" value="Genomic_DNA"/>
</dbReference>
<sequence length="461" mass="52396">MTKPLIVMNIVGLTPALLGEHTPQLQALANEGIMTPMQGVFPAVTATAQASMLTGLSPAEHGIVGNGWYFRELAEVKFWLQPNQLVQGEKIWHKLKRSRPDFRCSQLFWWYNMYADVDHAVTPRPHYPADGRKILGLYSEPAQLHQDIEAKVGTFPFFNFWGPAADIRSSRWIVDCAMVEFTMNRPDLQLVYLPHLDYNLQRLGPDSPAINADLAQIDREAGRLIDFAREQGADVMVVSEYGITPVSQSVSVNRILREAGFLRVRDSVDWELLDCGASRAFAVADHQVAHVYIKDPRDIQPVKQFLQSQPGIEQVLDRREQQVVQVNHDRSGELVLIAEPGCWFDYYYWFDDSKAPDFARTVDIHRKPGYDPVELFVDPTIRFVKLKIAARLLQKKLGQRMLMDVIPLDTSLVKGSHGRLADSPEHGPIFITNNKQMLNRLDQPDCLSMQQVCGLLQQHFQ</sequence>
<dbReference type="PANTHER" id="PTHR10151">
    <property type="entry name" value="ECTONUCLEOTIDE PYROPHOSPHATASE/PHOSPHODIESTERASE"/>
    <property type="match status" value="1"/>
</dbReference>
<dbReference type="PANTHER" id="PTHR10151:SF120">
    <property type="entry name" value="BIS(5'-ADENOSYL)-TRIPHOSPHATASE"/>
    <property type="match status" value="1"/>
</dbReference>
<name>A0A066RU47_9GAMM</name>
<comment type="caution">
    <text evidence="1">The sequence shown here is derived from an EMBL/GenBank/DDBJ whole genome shotgun (WGS) entry which is preliminary data.</text>
</comment>
<gene>
    <name evidence="1" type="ORF">EA58_13620</name>
</gene>
<keyword evidence="2" id="KW-1185">Reference proteome</keyword>
<dbReference type="InterPro" id="IPR017850">
    <property type="entry name" value="Alkaline_phosphatase_core_sf"/>
</dbReference>
<proteinExistence type="predicted"/>
<dbReference type="Gene3D" id="3.40.720.10">
    <property type="entry name" value="Alkaline Phosphatase, subunit A"/>
    <property type="match status" value="1"/>
</dbReference>
<dbReference type="SUPFAM" id="SSF53649">
    <property type="entry name" value="Alkaline phosphatase-like"/>
    <property type="match status" value="1"/>
</dbReference>
<protein>
    <submittedName>
        <fullName evidence="1">Phosphodiesterase</fullName>
    </submittedName>
</protein>
<dbReference type="AlphaFoldDB" id="A0A066RU47"/>
<evidence type="ECO:0000313" key="1">
    <source>
        <dbReference type="EMBL" id="KDM91182.1"/>
    </source>
</evidence>
<reference evidence="1 2" key="1">
    <citation type="submission" date="2014-04" db="EMBL/GenBank/DDBJ databases">
        <title>Draft genome sequence of Photobacterium halotolerans S2753: a solonamide, ngercheumicin and holomycin producer.</title>
        <authorList>
            <person name="Machado H.R."/>
            <person name="Gram L."/>
        </authorList>
    </citation>
    <scope>NUCLEOTIDE SEQUENCE [LARGE SCALE GENOMIC DNA]</scope>
    <source>
        <strain evidence="1 2">S2753</strain>
    </source>
</reference>